<dbReference type="AlphaFoldDB" id="A0A284R1C6"/>
<sequence length="90" mass="10396">MTVRGTGHGCQQQQVTAEQVKKKTARMVQNAEDRRIQAILMCHRDKHEEAGFKRLLQGYKNQKEHWVRLASEHGAMEDIHKRLEAISDSS</sequence>
<dbReference type="EMBL" id="FUEG01000003">
    <property type="protein sequence ID" value="SJL02523.1"/>
    <property type="molecule type" value="Genomic_DNA"/>
</dbReference>
<reference evidence="2" key="1">
    <citation type="journal article" date="2017" name="Nat. Ecol. Evol.">
        <title>Genome expansion and lineage-specific genetic innovations in the forest pathogenic fungi Armillaria.</title>
        <authorList>
            <person name="Sipos G."/>
            <person name="Prasanna A.N."/>
            <person name="Walter M.C."/>
            <person name="O'Connor E."/>
            <person name="Balint B."/>
            <person name="Krizsan K."/>
            <person name="Kiss B."/>
            <person name="Hess J."/>
            <person name="Varga T."/>
            <person name="Slot J."/>
            <person name="Riley R."/>
            <person name="Boka B."/>
            <person name="Rigling D."/>
            <person name="Barry K."/>
            <person name="Lee J."/>
            <person name="Mihaltcheva S."/>
            <person name="LaButti K."/>
            <person name="Lipzen A."/>
            <person name="Waldron R."/>
            <person name="Moloney N.M."/>
            <person name="Sperisen C."/>
            <person name="Kredics L."/>
            <person name="Vagvoelgyi C."/>
            <person name="Patrignani A."/>
            <person name="Fitzpatrick D."/>
            <person name="Nagy I."/>
            <person name="Doyle S."/>
            <person name="Anderson J.B."/>
            <person name="Grigoriev I.V."/>
            <person name="Gueldener U."/>
            <person name="Muensterkoetter M."/>
            <person name="Nagy L.G."/>
        </authorList>
    </citation>
    <scope>NUCLEOTIDE SEQUENCE [LARGE SCALE GENOMIC DNA]</scope>
    <source>
        <strain evidence="2">C18/9</strain>
    </source>
</reference>
<evidence type="ECO:0000313" key="1">
    <source>
        <dbReference type="EMBL" id="SJL02523.1"/>
    </source>
</evidence>
<organism evidence="1 2">
    <name type="scientific">Armillaria ostoyae</name>
    <name type="common">Armillaria root rot fungus</name>
    <dbReference type="NCBI Taxonomy" id="47428"/>
    <lineage>
        <taxon>Eukaryota</taxon>
        <taxon>Fungi</taxon>
        <taxon>Dikarya</taxon>
        <taxon>Basidiomycota</taxon>
        <taxon>Agaricomycotina</taxon>
        <taxon>Agaricomycetes</taxon>
        <taxon>Agaricomycetidae</taxon>
        <taxon>Agaricales</taxon>
        <taxon>Marasmiineae</taxon>
        <taxon>Physalacriaceae</taxon>
        <taxon>Armillaria</taxon>
    </lineage>
</organism>
<name>A0A284R1C6_ARMOS</name>
<evidence type="ECO:0000313" key="2">
    <source>
        <dbReference type="Proteomes" id="UP000219338"/>
    </source>
</evidence>
<dbReference type="Proteomes" id="UP000219338">
    <property type="component" value="Unassembled WGS sequence"/>
</dbReference>
<protein>
    <submittedName>
        <fullName evidence="1">Uncharacterized protein</fullName>
    </submittedName>
</protein>
<gene>
    <name evidence="1" type="ORF">ARMOST_05854</name>
</gene>
<keyword evidence="2" id="KW-1185">Reference proteome</keyword>
<accession>A0A284R1C6</accession>
<proteinExistence type="predicted"/>